<dbReference type="EMBL" id="CAADFQ010000047">
    <property type="protein sequence ID" value="VFK33532.1"/>
    <property type="molecule type" value="Genomic_DNA"/>
</dbReference>
<dbReference type="EMBL" id="CAADGH010000048">
    <property type="protein sequence ID" value="VFK76258.1"/>
    <property type="molecule type" value="Genomic_DNA"/>
</dbReference>
<proteinExistence type="predicted"/>
<name>A0A450XW78_9GAMM</name>
<organism evidence="1">
    <name type="scientific">Candidatus Kentrum sp. MB</name>
    <dbReference type="NCBI Taxonomy" id="2138164"/>
    <lineage>
        <taxon>Bacteria</taxon>
        <taxon>Pseudomonadati</taxon>
        <taxon>Pseudomonadota</taxon>
        <taxon>Gammaproteobacteria</taxon>
        <taxon>Candidatus Kentrum</taxon>
    </lineage>
</organism>
<protein>
    <submittedName>
        <fullName evidence="1">Uncharacterized protein</fullName>
    </submittedName>
</protein>
<gene>
    <name evidence="2" type="ORF">BECKMB1821H_GA0114242_104823</name>
    <name evidence="1" type="ORF">BECKMB1821I_GA0114274_104724</name>
</gene>
<sequence length="52" mass="5639">MASSDNQDNPCAMGACFMGQKGMRELRRVGLFPGLDQARIIIGNAFPKQAKP</sequence>
<dbReference type="AlphaFoldDB" id="A0A450XW78"/>
<accession>A0A450XW78</accession>
<reference evidence="1" key="1">
    <citation type="submission" date="2019-02" db="EMBL/GenBank/DDBJ databases">
        <authorList>
            <person name="Gruber-Vodicka R. H."/>
            <person name="Seah K. B. B."/>
        </authorList>
    </citation>
    <scope>NUCLEOTIDE SEQUENCE</scope>
    <source>
        <strain evidence="2">BECK_BZ198</strain>
        <strain evidence="1">BECK_BZ199</strain>
    </source>
</reference>
<evidence type="ECO:0000313" key="1">
    <source>
        <dbReference type="EMBL" id="VFK33532.1"/>
    </source>
</evidence>
<evidence type="ECO:0000313" key="2">
    <source>
        <dbReference type="EMBL" id="VFK76258.1"/>
    </source>
</evidence>